<dbReference type="EMBL" id="BLKM01000868">
    <property type="protein sequence ID" value="GFG39114.1"/>
    <property type="molecule type" value="Genomic_DNA"/>
</dbReference>
<protein>
    <submittedName>
        <fullName evidence="1">Uncharacterized protein</fullName>
    </submittedName>
</protein>
<dbReference type="GO" id="GO:0042811">
    <property type="term" value="P:pheromone biosynthetic process"/>
    <property type="evidence" value="ECO:0007669"/>
    <property type="project" value="UniProtKB-ARBA"/>
</dbReference>
<dbReference type="CDD" id="cd00385">
    <property type="entry name" value="Isoprenoid_Biosyn_C1"/>
    <property type="match status" value="1"/>
</dbReference>
<accession>A0A6L2Q436</accession>
<comment type="caution">
    <text evidence="1">The sequence shown here is derived from an EMBL/GenBank/DDBJ whole genome shotgun (WGS) entry which is preliminary data.</text>
</comment>
<dbReference type="GO" id="GO:0004659">
    <property type="term" value="F:prenyltransferase activity"/>
    <property type="evidence" value="ECO:0007669"/>
    <property type="project" value="InterPro"/>
</dbReference>
<dbReference type="Proteomes" id="UP000502823">
    <property type="component" value="Unassembled WGS sequence"/>
</dbReference>
<gene>
    <name evidence="1" type="ORF">Cfor_12248</name>
</gene>
<dbReference type="Pfam" id="PF00348">
    <property type="entry name" value="polyprenyl_synt"/>
    <property type="match status" value="1"/>
</dbReference>
<dbReference type="SUPFAM" id="SSF48576">
    <property type="entry name" value="Terpenoid synthases"/>
    <property type="match status" value="1"/>
</dbReference>
<organism evidence="1 2">
    <name type="scientific">Coptotermes formosanus</name>
    <name type="common">Formosan subterranean termite</name>
    <dbReference type="NCBI Taxonomy" id="36987"/>
    <lineage>
        <taxon>Eukaryota</taxon>
        <taxon>Metazoa</taxon>
        <taxon>Ecdysozoa</taxon>
        <taxon>Arthropoda</taxon>
        <taxon>Hexapoda</taxon>
        <taxon>Insecta</taxon>
        <taxon>Pterygota</taxon>
        <taxon>Neoptera</taxon>
        <taxon>Polyneoptera</taxon>
        <taxon>Dictyoptera</taxon>
        <taxon>Blattodea</taxon>
        <taxon>Blattoidea</taxon>
        <taxon>Termitoidae</taxon>
        <taxon>Rhinotermitidae</taxon>
        <taxon>Coptotermes</taxon>
    </lineage>
</organism>
<dbReference type="AlphaFoldDB" id="A0A6L2Q436"/>
<dbReference type="InterPro" id="IPR008949">
    <property type="entry name" value="Isoprenoid_synthase_dom_sf"/>
</dbReference>
<proteinExistence type="predicted"/>
<keyword evidence="2" id="KW-1185">Reference proteome</keyword>
<evidence type="ECO:0000313" key="1">
    <source>
        <dbReference type="EMBL" id="GFG39114.1"/>
    </source>
</evidence>
<name>A0A6L2Q436_COPFO</name>
<reference evidence="2" key="1">
    <citation type="submission" date="2020-01" db="EMBL/GenBank/DDBJ databases">
        <title>Draft genome sequence of the Termite Coptotermes fromosanus.</title>
        <authorList>
            <person name="Itakura S."/>
            <person name="Yosikawa Y."/>
            <person name="Umezawa K."/>
        </authorList>
    </citation>
    <scope>NUCLEOTIDE SEQUENCE [LARGE SCALE GENOMIC DNA]</scope>
</reference>
<feature type="non-terminal residue" evidence="1">
    <location>
        <position position="1"/>
    </location>
</feature>
<dbReference type="Gene3D" id="1.10.600.10">
    <property type="entry name" value="Farnesyl Diphosphate Synthase"/>
    <property type="match status" value="1"/>
</dbReference>
<dbReference type="InterPro" id="IPR000092">
    <property type="entry name" value="Polyprenyl_synt"/>
</dbReference>
<dbReference type="InParanoid" id="A0A6L2Q436"/>
<sequence>INDVQDNCILQGGIPAAHKIYRGANTISVTNYALLTGLKRVLSPNHPDAPTVFEEGLLEVIRGQDVDIYWRDNYICPSVEEHKETVNRSKDRVRVICRI</sequence>
<dbReference type="OrthoDB" id="6921389at2759"/>
<evidence type="ECO:0000313" key="2">
    <source>
        <dbReference type="Proteomes" id="UP000502823"/>
    </source>
</evidence>
<dbReference type="GO" id="GO:0008299">
    <property type="term" value="P:isoprenoid biosynthetic process"/>
    <property type="evidence" value="ECO:0007669"/>
    <property type="project" value="InterPro"/>
</dbReference>